<dbReference type="GO" id="GO:0003700">
    <property type="term" value="F:DNA-binding transcription factor activity"/>
    <property type="evidence" value="ECO:0007669"/>
    <property type="project" value="InterPro"/>
</dbReference>
<organism evidence="9 10">
    <name type="scientific">Pterulicium gracile</name>
    <dbReference type="NCBI Taxonomy" id="1884261"/>
    <lineage>
        <taxon>Eukaryota</taxon>
        <taxon>Fungi</taxon>
        <taxon>Dikarya</taxon>
        <taxon>Basidiomycota</taxon>
        <taxon>Agaricomycotina</taxon>
        <taxon>Agaricomycetes</taxon>
        <taxon>Agaricomycetidae</taxon>
        <taxon>Agaricales</taxon>
        <taxon>Pleurotineae</taxon>
        <taxon>Pterulaceae</taxon>
        <taxon>Pterulicium</taxon>
    </lineage>
</organism>
<dbReference type="AlphaFoldDB" id="A0A5C3QHX6"/>
<gene>
    <name evidence="9" type="ORF">BDV98DRAFT_98471</name>
</gene>
<dbReference type="Pfam" id="PF00170">
    <property type="entry name" value="bZIP_1"/>
    <property type="match status" value="1"/>
</dbReference>
<feature type="region of interest" description="Disordered" evidence="7">
    <location>
        <begin position="348"/>
        <end position="376"/>
    </location>
</feature>
<dbReference type="Gene3D" id="1.20.5.170">
    <property type="match status" value="1"/>
</dbReference>
<comment type="similarity">
    <text evidence="2">Belongs to the bZIP family.</text>
</comment>
<feature type="compositionally biased region" description="Low complexity" evidence="7">
    <location>
        <begin position="348"/>
        <end position="361"/>
    </location>
</feature>
<dbReference type="InterPro" id="IPR004827">
    <property type="entry name" value="bZIP"/>
</dbReference>
<sequence>MLVGEPFMQQLPVPEYSDISDLLNSDLFSYNHSNSPSPPSSSSSPRSPPDPFHLVLTPPQSTTSFPTIASDHDLYNSNSNNLNLIQEELFSKSMFTMPSVDPESFDFLGANGFADSPASTSSSAQPLSAGMCIDPQLVGSPSVHDDEEDEERQEDEAPLPPAEPEYIPPAVKGKSRKNTVQSGGITKRTHKDKENVKIPSFSPPPSLPASIYKEEDDNDELPADWRPPPEVYAKMSSKEKRQLRNKISARNFRIRRKEYITTLEGDIAERDRILDAIRSELGSSRDENYALRQEIAALKKVLLPGRSDTDGSSLTSVSESPELSIESILNLPPPAPLPEISAAEMLAARASPSTSSTASTAELNLPNTQKDLPTSPRGNVRSFWGGAHLGLGAGGFTPVHTAIMPEWPIARNIQNLPMANAQPTTTPQLQENLNPAMNKPKREGLRRMDSAGLTPFEKFTDSTMLTYPSMDPYRMQLWKLVAAQNANRTSPNQQLPHVHQPHQHQYHPTGLAANMRPHFFSQTSSPKLPTSSSSPTFPHTVPSPFAGLLPGKSRALGGSSTYNSAPSSSPPSFSSSAKKDIQKEAEQAQRDEMVVALASQTLMSKLGSAFWEAFSGGSSSSASSRKNLDAEKVRRVLEGKAVVQVVDVDSIADSMRDMSMSASPTPAAPRCDYGILEESMRSLTLGKKH</sequence>
<dbReference type="PROSITE" id="PS50217">
    <property type="entry name" value="BZIP"/>
    <property type="match status" value="1"/>
</dbReference>
<evidence type="ECO:0000256" key="6">
    <source>
        <dbReference type="ARBA" id="ARBA00023242"/>
    </source>
</evidence>
<dbReference type="GO" id="GO:0005634">
    <property type="term" value="C:nucleus"/>
    <property type="evidence" value="ECO:0007669"/>
    <property type="project" value="UniProtKB-SubCell"/>
</dbReference>
<comment type="subcellular location">
    <subcellularLocation>
        <location evidence="1">Nucleus</location>
    </subcellularLocation>
</comment>
<dbReference type="PROSITE" id="PS00036">
    <property type="entry name" value="BZIP_BASIC"/>
    <property type="match status" value="1"/>
</dbReference>
<feature type="region of interest" description="Disordered" evidence="7">
    <location>
        <begin position="490"/>
        <end position="509"/>
    </location>
</feature>
<proteinExistence type="inferred from homology"/>
<protein>
    <recommendedName>
        <fullName evidence="8">BZIP domain-containing protein</fullName>
    </recommendedName>
</protein>
<dbReference type="EMBL" id="ML178827">
    <property type="protein sequence ID" value="TFL00878.1"/>
    <property type="molecule type" value="Genomic_DNA"/>
</dbReference>
<dbReference type="STRING" id="1884261.A0A5C3QHX6"/>
<evidence type="ECO:0000256" key="7">
    <source>
        <dbReference type="SAM" id="MobiDB-lite"/>
    </source>
</evidence>
<dbReference type="SUPFAM" id="SSF57959">
    <property type="entry name" value="Leucine zipper domain"/>
    <property type="match status" value="1"/>
</dbReference>
<feature type="compositionally biased region" description="Polar residues" evidence="7">
    <location>
        <begin position="117"/>
        <end position="126"/>
    </location>
</feature>
<dbReference type="GO" id="GO:0003677">
    <property type="term" value="F:DNA binding"/>
    <property type="evidence" value="ECO:0007669"/>
    <property type="project" value="UniProtKB-KW"/>
</dbReference>
<dbReference type="PANTHER" id="PTHR47416">
    <property type="entry name" value="BASIC-LEUCINE ZIPPER TRANSCRIPTION FACTOR F-RELATED"/>
    <property type="match status" value="1"/>
</dbReference>
<evidence type="ECO:0000256" key="3">
    <source>
        <dbReference type="ARBA" id="ARBA00023015"/>
    </source>
</evidence>
<feature type="region of interest" description="Disordered" evidence="7">
    <location>
        <begin position="519"/>
        <end position="587"/>
    </location>
</feature>
<reference evidence="9 10" key="1">
    <citation type="journal article" date="2019" name="Nat. Ecol. Evol.">
        <title>Megaphylogeny resolves global patterns of mushroom evolution.</title>
        <authorList>
            <person name="Varga T."/>
            <person name="Krizsan K."/>
            <person name="Foldi C."/>
            <person name="Dima B."/>
            <person name="Sanchez-Garcia M."/>
            <person name="Sanchez-Ramirez S."/>
            <person name="Szollosi G.J."/>
            <person name="Szarkandi J.G."/>
            <person name="Papp V."/>
            <person name="Albert L."/>
            <person name="Andreopoulos W."/>
            <person name="Angelini C."/>
            <person name="Antonin V."/>
            <person name="Barry K.W."/>
            <person name="Bougher N.L."/>
            <person name="Buchanan P."/>
            <person name="Buyck B."/>
            <person name="Bense V."/>
            <person name="Catcheside P."/>
            <person name="Chovatia M."/>
            <person name="Cooper J."/>
            <person name="Damon W."/>
            <person name="Desjardin D."/>
            <person name="Finy P."/>
            <person name="Geml J."/>
            <person name="Haridas S."/>
            <person name="Hughes K."/>
            <person name="Justo A."/>
            <person name="Karasinski D."/>
            <person name="Kautmanova I."/>
            <person name="Kiss B."/>
            <person name="Kocsube S."/>
            <person name="Kotiranta H."/>
            <person name="LaButti K.M."/>
            <person name="Lechner B.E."/>
            <person name="Liimatainen K."/>
            <person name="Lipzen A."/>
            <person name="Lukacs Z."/>
            <person name="Mihaltcheva S."/>
            <person name="Morgado L.N."/>
            <person name="Niskanen T."/>
            <person name="Noordeloos M.E."/>
            <person name="Ohm R.A."/>
            <person name="Ortiz-Santana B."/>
            <person name="Ovrebo C."/>
            <person name="Racz N."/>
            <person name="Riley R."/>
            <person name="Savchenko A."/>
            <person name="Shiryaev A."/>
            <person name="Soop K."/>
            <person name="Spirin V."/>
            <person name="Szebenyi C."/>
            <person name="Tomsovsky M."/>
            <person name="Tulloss R.E."/>
            <person name="Uehling J."/>
            <person name="Grigoriev I.V."/>
            <person name="Vagvolgyi C."/>
            <person name="Papp T."/>
            <person name="Martin F.M."/>
            <person name="Miettinen O."/>
            <person name="Hibbett D.S."/>
            <person name="Nagy L.G."/>
        </authorList>
    </citation>
    <scope>NUCLEOTIDE SEQUENCE [LARGE SCALE GENOMIC DNA]</scope>
    <source>
        <strain evidence="9 10">CBS 309.79</strain>
    </source>
</reference>
<name>A0A5C3QHX6_9AGAR</name>
<dbReference type="Proteomes" id="UP000305067">
    <property type="component" value="Unassembled WGS sequence"/>
</dbReference>
<feature type="compositionally biased region" description="Acidic residues" evidence="7">
    <location>
        <begin position="145"/>
        <end position="157"/>
    </location>
</feature>
<dbReference type="SMART" id="SM00338">
    <property type="entry name" value="BRLZ"/>
    <property type="match status" value="1"/>
</dbReference>
<feature type="compositionally biased region" description="Polar residues" evidence="7">
    <location>
        <begin position="58"/>
        <end position="67"/>
    </location>
</feature>
<accession>A0A5C3QHX6</accession>
<evidence type="ECO:0000256" key="4">
    <source>
        <dbReference type="ARBA" id="ARBA00023125"/>
    </source>
</evidence>
<evidence type="ECO:0000313" key="9">
    <source>
        <dbReference type="EMBL" id="TFL00878.1"/>
    </source>
</evidence>
<evidence type="ECO:0000259" key="8">
    <source>
        <dbReference type="PROSITE" id="PS50217"/>
    </source>
</evidence>
<feature type="compositionally biased region" description="Pro residues" evidence="7">
    <location>
        <begin position="158"/>
        <end position="167"/>
    </location>
</feature>
<feature type="compositionally biased region" description="Low complexity" evidence="7">
    <location>
        <begin position="559"/>
        <end position="576"/>
    </location>
</feature>
<keyword evidence="3" id="KW-0805">Transcription regulation</keyword>
<feature type="region of interest" description="Disordered" evidence="7">
    <location>
        <begin position="115"/>
        <end position="227"/>
    </location>
</feature>
<keyword evidence="5" id="KW-0804">Transcription</keyword>
<evidence type="ECO:0000256" key="2">
    <source>
        <dbReference type="ARBA" id="ARBA00007163"/>
    </source>
</evidence>
<keyword evidence="10" id="KW-1185">Reference proteome</keyword>
<evidence type="ECO:0000313" key="10">
    <source>
        <dbReference type="Proteomes" id="UP000305067"/>
    </source>
</evidence>
<dbReference type="OrthoDB" id="5571888at2759"/>
<dbReference type="InterPro" id="IPR046347">
    <property type="entry name" value="bZIP_sf"/>
</dbReference>
<feature type="compositionally biased region" description="Low complexity" evidence="7">
    <location>
        <begin position="521"/>
        <end position="544"/>
    </location>
</feature>
<dbReference type="PANTHER" id="PTHR47416:SF8">
    <property type="entry name" value="BASIC-LEUCINE ZIPPER TRANSCRIPTION FACTOR E-RELATED"/>
    <property type="match status" value="1"/>
</dbReference>
<dbReference type="CDD" id="cd14810">
    <property type="entry name" value="bZIP_u1"/>
    <property type="match status" value="1"/>
</dbReference>
<evidence type="ECO:0000256" key="1">
    <source>
        <dbReference type="ARBA" id="ARBA00004123"/>
    </source>
</evidence>
<keyword evidence="6" id="KW-0539">Nucleus</keyword>
<keyword evidence="4" id="KW-0238">DNA-binding</keyword>
<feature type="region of interest" description="Disordered" evidence="7">
    <location>
        <begin position="28"/>
        <end position="69"/>
    </location>
</feature>
<feature type="compositionally biased region" description="Basic and acidic residues" evidence="7">
    <location>
        <begin position="577"/>
        <end position="587"/>
    </location>
</feature>
<feature type="domain" description="BZIP" evidence="8">
    <location>
        <begin position="235"/>
        <end position="298"/>
    </location>
</feature>
<evidence type="ECO:0000256" key="5">
    <source>
        <dbReference type="ARBA" id="ARBA00023163"/>
    </source>
</evidence>